<dbReference type="PROSITE" id="PS00758">
    <property type="entry name" value="ARGE_DAPE_CPG2_1"/>
    <property type="match status" value="1"/>
</dbReference>
<dbReference type="InterPro" id="IPR050072">
    <property type="entry name" value="Peptidase_M20A"/>
</dbReference>
<dbReference type="EMBL" id="JBFMIA010000005">
    <property type="protein sequence ID" value="MEW9501721.1"/>
    <property type="molecule type" value="Genomic_DNA"/>
</dbReference>
<dbReference type="Pfam" id="PF07687">
    <property type="entry name" value="M20_dimer"/>
    <property type="match status" value="1"/>
</dbReference>
<dbReference type="PANTHER" id="PTHR43808:SF28">
    <property type="entry name" value="[LYSW]-LYSINE_[LYSW]-ORNITHINE HYDROLASE"/>
    <property type="match status" value="1"/>
</dbReference>
<keyword evidence="2" id="KW-0479">Metal-binding</keyword>
<proteinExistence type="predicted"/>
<evidence type="ECO:0000313" key="6">
    <source>
        <dbReference type="EMBL" id="MEW9501721.1"/>
    </source>
</evidence>
<dbReference type="InterPro" id="IPR036264">
    <property type="entry name" value="Bact_exopeptidase_dim_dom"/>
</dbReference>
<dbReference type="NCBIfam" id="NF009555">
    <property type="entry name" value="PRK13004.1"/>
    <property type="match status" value="1"/>
</dbReference>
<organism evidence="6 7">
    <name type="scientific">Jeotgalibacillus marinus</name>
    <dbReference type="NCBI Taxonomy" id="86667"/>
    <lineage>
        <taxon>Bacteria</taxon>
        <taxon>Bacillati</taxon>
        <taxon>Bacillota</taxon>
        <taxon>Bacilli</taxon>
        <taxon>Bacillales</taxon>
        <taxon>Caryophanaceae</taxon>
        <taxon>Jeotgalibacillus</taxon>
    </lineage>
</organism>
<dbReference type="PANTHER" id="PTHR43808">
    <property type="entry name" value="ACETYLORNITHINE DEACETYLASE"/>
    <property type="match status" value="1"/>
</dbReference>
<dbReference type="SUPFAM" id="SSF55031">
    <property type="entry name" value="Bacterial exopeptidase dimerisation domain"/>
    <property type="match status" value="1"/>
</dbReference>
<accession>A0ABV3Q2Z2</accession>
<comment type="cofactor">
    <cofactor evidence="1">
        <name>Zn(2+)</name>
        <dbReference type="ChEBI" id="CHEBI:29105"/>
    </cofactor>
</comment>
<evidence type="ECO:0000256" key="3">
    <source>
        <dbReference type="ARBA" id="ARBA00022801"/>
    </source>
</evidence>
<dbReference type="Gene3D" id="3.30.70.360">
    <property type="match status" value="1"/>
</dbReference>
<dbReference type="SUPFAM" id="SSF53187">
    <property type="entry name" value="Zn-dependent exopeptidases"/>
    <property type="match status" value="1"/>
</dbReference>
<evidence type="ECO:0000259" key="5">
    <source>
        <dbReference type="Pfam" id="PF07687"/>
    </source>
</evidence>
<dbReference type="Proteomes" id="UP001556040">
    <property type="component" value="Unassembled WGS sequence"/>
</dbReference>
<dbReference type="InterPro" id="IPR011650">
    <property type="entry name" value="Peptidase_M20_dimer"/>
</dbReference>
<dbReference type="GO" id="GO:0016787">
    <property type="term" value="F:hydrolase activity"/>
    <property type="evidence" value="ECO:0007669"/>
    <property type="project" value="UniProtKB-KW"/>
</dbReference>
<keyword evidence="7" id="KW-1185">Reference proteome</keyword>
<dbReference type="Gene3D" id="3.40.630.10">
    <property type="entry name" value="Zn peptidases"/>
    <property type="match status" value="1"/>
</dbReference>
<dbReference type="Pfam" id="PF01546">
    <property type="entry name" value="Peptidase_M20"/>
    <property type="match status" value="1"/>
</dbReference>
<gene>
    <name evidence="6" type="ORF">AB1471_07885</name>
</gene>
<evidence type="ECO:0000256" key="4">
    <source>
        <dbReference type="ARBA" id="ARBA00022833"/>
    </source>
</evidence>
<evidence type="ECO:0000313" key="7">
    <source>
        <dbReference type="Proteomes" id="UP001556040"/>
    </source>
</evidence>
<dbReference type="RefSeq" id="WP_367779206.1">
    <property type="nucleotide sequence ID" value="NZ_JBFMIA010000005.1"/>
</dbReference>
<name>A0ABV3Q2Z2_9BACL</name>
<comment type="caution">
    <text evidence="6">The sequence shown here is derived from an EMBL/GenBank/DDBJ whole genome shotgun (WGS) entry which is preliminary data.</text>
</comment>
<keyword evidence="3 6" id="KW-0378">Hydrolase</keyword>
<evidence type="ECO:0000256" key="2">
    <source>
        <dbReference type="ARBA" id="ARBA00022723"/>
    </source>
</evidence>
<dbReference type="InterPro" id="IPR002933">
    <property type="entry name" value="Peptidase_M20"/>
</dbReference>
<sequence>MNSHYNVSREELITFTQIIIKERSISGEEGSVAKVIAEEMKKLGFEVTTDALGNVIGELNLGPGPCILIDSHMDTVGVTDSSKWTYNPEGEIVDNRLYGRGTMDMKGPLAASVYGAAALKDKLKGGRILVSASIAEELVEGAATVKIAEAVNPDYAIICEATNLKIARGQRGRGEVKIEIFGVPTHSSRPELGINAAELMADVSTALRAIEPPSHEVLGKGILVLTDVLSTPYPANSVVPDYCISTYDRRTLPGETAESILKPIEQIVAQTLEPYKVEWKVSLAVDEFDSYTGQRVEAENFAAAWYYEQTEPLVQFAQSGLKKINQSSDLSYYAFCTNGSGTAGDLKIPTIGYGPGNEELAHRIDEYIDLDELETGAHGYAAIIESIVTKYI</sequence>
<keyword evidence="4" id="KW-0862">Zinc</keyword>
<reference evidence="6 7" key="1">
    <citation type="journal article" date="1979" name="Int. J. Syst. Evol. Microbiol.">
        <title>Bacillus globisporus subsp. marinus subsp. nov.</title>
        <authorList>
            <person name="Liu H."/>
        </authorList>
    </citation>
    <scope>NUCLEOTIDE SEQUENCE [LARGE SCALE GENOMIC DNA]</scope>
    <source>
        <strain evidence="6 7">DSM 1297</strain>
    </source>
</reference>
<evidence type="ECO:0000256" key="1">
    <source>
        <dbReference type="ARBA" id="ARBA00001947"/>
    </source>
</evidence>
<feature type="domain" description="Peptidase M20 dimerisation" evidence="5">
    <location>
        <begin position="169"/>
        <end position="275"/>
    </location>
</feature>
<protein>
    <submittedName>
        <fullName evidence="6">YgeY family selenium metabolism-linked hydrolase</fullName>
    </submittedName>
</protein>
<dbReference type="InterPro" id="IPR001261">
    <property type="entry name" value="ArgE/DapE_CS"/>
</dbReference>